<organism evidence="7 8">
    <name type="scientific">Paenibacillus turicensis</name>
    <dbReference type="NCBI Taxonomy" id="160487"/>
    <lineage>
        <taxon>Bacteria</taxon>
        <taxon>Bacillati</taxon>
        <taxon>Bacillota</taxon>
        <taxon>Bacilli</taxon>
        <taxon>Bacillales</taxon>
        <taxon>Paenibacillaceae</taxon>
        <taxon>Paenibacillus</taxon>
    </lineage>
</organism>
<dbReference type="InterPro" id="IPR050490">
    <property type="entry name" value="Bact_solute-bd_prot1"/>
</dbReference>
<feature type="chain" id="PRO_5047408331" evidence="6">
    <location>
        <begin position="23"/>
        <end position="464"/>
    </location>
</feature>
<protein>
    <submittedName>
        <fullName evidence="7">Multiple sugar transport system substrate-binding protein</fullName>
    </submittedName>
</protein>
<dbReference type="RefSeq" id="WP_210088484.1">
    <property type="nucleotide sequence ID" value="NZ_JAGGKG010000005.1"/>
</dbReference>
<name>A0ABS4FQH1_9BACL</name>
<keyword evidence="1" id="KW-1003">Cell membrane</keyword>
<keyword evidence="7" id="KW-0762">Sugar transport</keyword>
<keyword evidence="2 6" id="KW-0732">Signal</keyword>
<comment type="caution">
    <text evidence="7">The sequence shown here is derived from an EMBL/GenBank/DDBJ whole genome shotgun (WGS) entry which is preliminary data.</text>
</comment>
<gene>
    <name evidence="7" type="ORF">J2Z32_001434</name>
</gene>
<evidence type="ECO:0000256" key="4">
    <source>
        <dbReference type="ARBA" id="ARBA00023139"/>
    </source>
</evidence>
<accession>A0ABS4FQH1</accession>
<keyword evidence="5" id="KW-0449">Lipoprotein</keyword>
<dbReference type="Gene3D" id="3.40.190.10">
    <property type="entry name" value="Periplasmic binding protein-like II"/>
    <property type="match status" value="1"/>
</dbReference>
<keyword evidence="8" id="KW-1185">Reference proteome</keyword>
<evidence type="ECO:0000256" key="1">
    <source>
        <dbReference type="ARBA" id="ARBA00022475"/>
    </source>
</evidence>
<evidence type="ECO:0000256" key="5">
    <source>
        <dbReference type="ARBA" id="ARBA00023288"/>
    </source>
</evidence>
<feature type="signal peptide" evidence="6">
    <location>
        <begin position="1"/>
        <end position="22"/>
    </location>
</feature>
<dbReference type="InterPro" id="IPR006059">
    <property type="entry name" value="SBP"/>
</dbReference>
<dbReference type="PANTHER" id="PTHR43649">
    <property type="entry name" value="ARABINOSE-BINDING PROTEIN-RELATED"/>
    <property type="match status" value="1"/>
</dbReference>
<evidence type="ECO:0000256" key="3">
    <source>
        <dbReference type="ARBA" id="ARBA00023136"/>
    </source>
</evidence>
<dbReference type="PANTHER" id="PTHR43649:SF33">
    <property type="entry name" value="POLYGALACTURONAN_RHAMNOGALACTURONAN-BINDING PROTEIN YTCQ"/>
    <property type="match status" value="1"/>
</dbReference>
<dbReference type="EMBL" id="JAGGKG010000005">
    <property type="protein sequence ID" value="MBP1904810.1"/>
    <property type="molecule type" value="Genomic_DNA"/>
</dbReference>
<dbReference type="Proteomes" id="UP001519272">
    <property type="component" value="Unassembled WGS sequence"/>
</dbReference>
<keyword evidence="4" id="KW-0564">Palmitate</keyword>
<evidence type="ECO:0000313" key="7">
    <source>
        <dbReference type="EMBL" id="MBP1904810.1"/>
    </source>
</evidence>
<reference evidence="7 8" key="1">
    <citation type="submission" date="2021-03" db="EMBL/GenBank/DDBJ databases">
        <title>Genomic Encyclopedia of Type Strains, Phase IV (KMG-IV): sequencing the most valuable type-strain genomes for metagenomic binning, comparative biology and taxonomic classification.</title>
        <authorList>
            <person name="Goeker M."/>
        </authorList>
    </citation>
    <scope>NUCLEOTIDE SEQUENCE [LARGE SCALE GENOMIC DNA]</scope>
    <source>
        <strain evidence="7 8">DSM 14349</strain>
    </source>
</reference>
<evidence type="ECO:0000256" key="6">
    <source>
        <dbReference type="SAM" id="SignalP"/>
    </source>
</evidence>
<keyword evidence="3" id="KW-0472">Membrane</keyword>
<keyword evidence="7" id="KW-0813">Transport</keyword>
<dbReference type="PROSITE" id="PS51257">
    <property type="entry name" value="PROKAR_LIPOPROTEIN"/>
    <property type="match status" value="1"/>
</dbReference>
<dbReference type="SUPFAM" id="SSF53850">
    <property type="entry name" value="Periplasmic binding protein-like II"/>
    <property type="match status" value="1"/>
</dbReference>
<sequence>MNWFKKMVSVALGVTLIGLTLAGCGSTSDPNSKTDKTVNNSNGTDTSEITLELLYWGDDVQKRLVEETLARYTADTGVKVNAQVLPADGSFDTFIQTRLESKQLPDISYMGEADIQKYNEMGILADISDMLDNGSIPAKLDAITIHSPDNKVIGVGLSNQLELMFYSKSKFDAAGIPYPPSKVEDAWDWATFVKNAQLLTTDTKGNHAGDPAFNADLTENYGVGFTAGREFHHFWAAYANGGGVVSPDGKQFLWDSDKSVQGIQNIADLIQKDKVTSTFSYTWNSGIGSAIDALAGGYAMVISGSWDLANINGNDDIGVGVLPKMEKAVTMNCGAPLVVYNTSKHIEEAKKLYAYLVNPENSLDLLKSGAWLPNQADWYTEPTLIDKWTTELPVSAKETILSYSNTKDAIVQWPAYYVPAYIKMNTKYEQNIDQVLSGKKTAQAMFKETMPSIKQLWESGSVSE</sequence>
<evidence type="ECO:0000256" key="2">
    <source>
        <dbReference type="ARBA" id="ARBA00022729"/>
    </source>
</evidence>
<dbReference type="Pfam" id="PF13416">
    <property type="entry name" value="SBP_bac_8"/>
    <property type="match status" value="1"/>
</dbReference>
<proteinExistence type="predicted"/>
<evidence type="ECO:0000313" key="8">
    <source>
        <dbReference type="Proteomes" id="UP001519272"/>
    </source>
</evidence>